<organism evidence="2 3">
    <name type="scientific">Aeromonas phage 2L372X</name>
    <dbReference type="NCBI Taxonomy" id="2588515"/>
    <lineage>
        <taxon>Viruses</taxon>
        <taxon>Duplodnaviria</taxon>
        <taxon>Heunggongvirae</taxon>
        <taxon>Uroviricota</taxon>
        <taxon>Caudoviricetes</taxon>
        <taxon>Plateaulakevirus</taxon>
        <taxon>Plateaulakevirus pv2L372X</taxon>
    </lineage>
</organism>
<feature type="transmembrane region" description="Helical" evidence="1">
    <location>
        <begin position="12"/>
        <end position="35"/>
    </location>
</feature>
<gene>
    <name evidence="2" type="primary">2L372X_158</name>
</gene>
<proteinExistence type="predicted"/>
<keyword evidence="1" id="KW-0812">Transmembrane</keyword>
<keyword evidence="1" id="KW-0472">Membrane</keyword>
<evidence type="ECO:0000256" key="1">
    <source>
        <dbReference type="SAM" id="Phobius"/>
    </source>
</evidence>
<dbReference type="EMBL" id="MK813938">
    <property type="protein sequence ID" value="QEG08411.1"/>
    <property type="molecule type" value="Genomic_DNA"/>
</dbReference>
<keyword evidence="3" id="KW-1185">Reference proteome</keyword>
<dbReference type="Proteomes" id="UP000323400">
    <property type="component" value="Segment"/>
</dbReference>
<name>A0A5B9NAF4_9CAUD</name>
<reference evidence="2 3" key="1">
    <citation type="submission" date="2019-04" db="EMBL/GenBank/DDBJ databases">
        <title>Nine Novel Phages from a Plateau Lake in Southwest China Provide Insights into Aeromonas Phage Diversity.</title>
        <authorList>
            <person name="Xiao W."/>
            <person name="Bai M."/>
            <person name="Wang Y."/>
            <person name="Cui X."/>
        </authorList>
    </citation>
    <scope>NUCLEOTIDE SEQUENCE [LARGE SCALE GENOMIC DNA]</scope>
</reference>
<feature type="transmembrane region" description="Helical" evidence="1">
    <location>
        <begin position="41"/>
        <end position="61"/>
    </location>
</feature>
<protein>
    <recommendedName>
        <fullName evidence="4">Transmembrane fragile-X-F protein</fullName>
    </recommendedName>
</protein>
<dbReference type="GeneID" id="55616864"/>
<sequence length="67" mass="7689">MSNTTKVQGSFPFLSILCLIFITLKLTGYIAWSWWWVLAPIWIPISIILVVFVIVGMLYVAENTKNK</sequence>
<evidence type="ECO:0000313" key="3">
    <source>
        <dbReference type="Proteomes" id="UP000323400"/>
    </source>
</evidence>
<dbReference type="KEGG" id="vg:55616864"/>
<evidence type="ECO:0000313" key="2">
    <source>
        <dbReference type="EMBL" id="QEG08411.1"/>
    </source>
</evidence>
<evidence type="ECO:0008006" key="4">
    <source>
        <dbReference type="Google" id="ProtNLM"/>
    </source>
</evidence>
<dbReference type="RefSeq" id="YP_009846496.1">
    <property type="nucleotide sequence ID" value="NC_048770.1"/>
</dbReference>
<keyword evidence="1" id="KW-1133">Transmembrane helix</keyword>
<accession>A0A5B9NAF4</accession>